<organism evidence="1 2">
    <name type="scientific">Paraburkholderia dinghuensis</name>
    <dbReference type="NCBI Taxonomy" id="2305225"/>
    <lineage>
        <taxon>Bacteria</taxon>
        <taxon>Pseudomonadati</taxon>
        <taxon>Pseudomonadota</taxon>
        <taxon>Betaproteobacteria</taxon>
        <taxon>Burkholderiales</taxon>
        <taxon>Burkholderiaceae</taxon>
        <taxon>Paraburkholderia</taxon>
    </lineage>
</organism>
<dbReference type="EMBL" id="RQIS01000018">
    <property type="protein sequence ID" value="RQH02787.1"/>
    <property type="molecule type" value="Genomic_DNA"/>
</dbReference>
<proteinExistence type="predicted"/>
<dbReference type="AlphaFoldDB" id="A0A3N6N4R9"/>
<dbReference type="RefSeq" id="WP_124153171.1">
    <property type="nucleotide sequence ID" value="NZ_RQIS01000018.1"/>
</dbReference>
<reference evidence="1 2" key="1">
    <citation type="submission" date="2018-11" db="EMBL/GenBank/DDBJ databases">
        <title>Paraburkholderia sp. DHOA04, isolated from soil.</title>
        <authorList>
            <person name="Gao Z.-H."/>
            <person name="Qiu L.-H."/>
            <person name="Fu J.-C."/>
        </authorList>
    </citation>
    <scope>NUCLEOTIDE SEQUENCE [LARGE SCALE GENOMIC DNA]</scope>
    <source>
        <strain evidence="1 2">DHOA04</strain>
    </source>
</reference>
<name>A0A3N6N4R9_9BURK</name>
<accession>A0A3N6N4R9</accession>
<protein>
    <submittedName>
        <fullName evidence="1">Uncharacterized protein</fullName>
    </submittedName>
</protein>
<gene>
    <name evidence="1" type="ORF">D1Y85_21915</name>
</gene>
<comment type="caution">
    <text evidence="1">The sequence shown here is derived from an EMBL/GenBank/DDBJ whole genome shotgun (WGS) entry which is preliminary data.</text>
</comment>
<sequence>MISVFYSVMRITNSNSLIVDVAAMRDRRAMDAASQNATGLPYNAVGCRFQNGSRDELEPAQSAAAIVPGPHSVSYTFVIQI</sequence>
<dbReference type="Proteomes" id="UP000272778">
    <property type="component" value="Unassembled WGS sequence"/>
</dbReference>
<evidence type="ECO:0000313" key="2">
    <source>
        <dbReference type="Proteomes" id="UP000272778"/>
    </source>
</evidence>
<keyword evidence="2" id="KW-1185">Reference proteome</keyword>
<evidence type="ECO:0000313" key="1">
    <source>
        <dbReference type="EMBL" id="RQH02787.1"/>
    </source>
</evidence>